<dbReference type="InterPro" id="IPR001878">
    <property type="entry name" value="Znf_CCHC"/>
</dbReference>
<keyword evidence="4" id="KW-1185">Reference proteome</keyword>
<dbReference type="GO" id="GO:0008270">
    <property type="term" value="F:zinc ion binding"/>
    <property type="evidence" value="ECO:0007669"/>
    <property type="project" value="UniProtKB-KW"/>
</dbReference>
<evidence type="ECO:0000259" key="2">
    <source>
        <dbReference type="PROSITE" id="PS50158"/>
    </source>
</evidence>
<keyword evidence="1" id="KW-0863">Zinc-finger</keyword>
<dbReference type="PANTHER" id="PTHR47331:SF5">
    <property type="entry name" value="RIBONUCLEASE H"/>
    <property type="match status" value="1"/>
</dbReference>
<protein>
    <recommendedName>
        <fullName evidence="2">CCHC-type domain-containing protein</fullName>
    </recommendedName>
</protein>
<sequence length="507" mass="57168">MISTDNFNSSSSHGCPNCSGDHYLNLCPQFLALSVSDRILLLKKYKVCYNCFRYGHYPKSCKKSGCKVCKRKHHTLIHSTDYYKNPVTSKTADCPVDKAKVALSSVSVDNSDSNHVVLSANIAAHMHTRTSGNVLLSTALIKCNGANNKKYIVRALLDSGSSSCLMTESLFKKLNLPHLKIHKYVQGINKKISPINKMCRVRIESLCESYTNDLLCHVLPDVLTDSVPVRYIPIDNIPSNIQLADPYFNTPAEIDIIIGADVFWSLLGLDKIVLGDGKTTLYQTRLGWLVCGPVNGGYYNMLSSRFPPLHCNFTNFKNKNYSTSIELDDIQNQLTRFWQLEEVYHESSALSIEEKMCEEHFIKNTTRLPSGRFCVKIPLKESSSCLGDSYQRAKRCFLSLERRNLKQPSLDKMYKNFMSEYASLGHMSESHISLTNLPYFIPHHGVLRENSSTTKLRVVFNASAPTTSGISLNKIQMVGPNVQDDLTSILLRFRMHKYVLSADVEKM</sequence>
<gene>
    <name evidence="3" type="ORF">EEDITHA_LOCUS22755</name>
</gene>
<keyword evidence="1" id="KW-0479">Metal-binding</keyword>
<name>A0AAU9VCB8_EUPED</name>
<feature type="domain" description="CCHC-type" evidence="2">
    <location>
        <begin position="48"/>
        <end position="63"/>
    </location>
</feature>
<keyword evidence="1" id="KW-0862">Zinc</keyword>
<dbReference type="InterPro" id="IPR021109">
    <property type="entry name" value="Peptidase_aspartic_dom_sf"/>
</dbReference>
<reference evidence="3" key="1">
    <citation type="submission" date="2022-03" db="EMBL/GenBank/DDBJ databases">
        <authorList>
            <person name="Tunstrom K."/>
        </authorList>
    </citation>
    <scope>NUCLEOTIDE SEQUENCE</scope>
</reference>
<organism evidence="3 4">
    <name type="scientific">Euphydryas editha</name>
    <name type="common">Edith's checkerspot</name>
    <dbReference type="NCBI Taxonomy" id="104508"/>
    <lineage>
        <taxon>Eukaryota</taxon>
        <taxon>Metazoa</taxon>
        <taxon>Ecdysozoa</taxon>
        <taxon>Arthropoda</taxon>
        <taxon>Hexapoda</taxon>
        <taxon>Insecta</taxon>
        <taxon>Pterygota</taxon>
        <taxon>Neoptera</taxon>
        <taxon>Endopterygota</taxon>
        <taxon>Lepidoptera</taxon>
        <taxon>Glossata</taxon>
        <taxon>Ditrysia</taxon>
        <taxon>Papilionoidea</taxon>
        <taxon>Nymphalidae</taxon>
        <taxon>Nymphalinae</taxon>
        <taxon>Euphydryas</taxon>
    </lineage>
</organism>
<proteinExistence type="predicted"/>
<evidence type="ECO:0000313" key="4">
    <source>
        <dbReference type="Proteomes" id="UP001153954"/>
    </source>
</evidence>
<dbReference type="AlphaFoldDB" id="A0AAU9VCB8"/>
<dbReference type="GO" id="GO:0003676">
    <property type="term" value="F:nucleic acid binding"/>
    <property type="evidence" value="ECO:0007669"/>
    <property type="project" value="InterPro"/>
</dbReference>
<accession>A0AAU9VCB8</accession>
<comment type="caution">
    <text evidence="3">The sequence shown here is derived from an EMBL/GenBank/DDBJ whole genome shotgun (WGS) entry which is preliminary data.</text>
</comment>
<dbReference type="PANTHER" id="PTHR47331">
    <property type="entry name" value="PHD-TYPE DOMAIN-CONTAINING PROTEIN"/>
    <property type="match status" value="1"/>
</dbReference>
<dbReference type="PROSITE" id="PS50158">
    <property type="entry name" value="ZF_CCHC"/>
    <property type="match status" value="1"/>
</dbReference>
<dbReference type="EMBL" id="CAKOGL010000043">
    <property type="protein sequence ID" value="CAH2108854.1"/>
    <property type="molecule type" value="Genomic_DNA"/>
</dbReference>
<dbReference type="Gene3D" id="2.40.70.10">
    <property type="entry name" value="Acid Proteases"/>
    <property type="match status" value="1"/>
</dbReference>
<evidence type="ECO:0000256" key="1">
    <source>
        <dbReference type="PROSITE-ProRule" id="PRU00047"/>
    </source>
</evidence>
<evidence type="ECO:0000313" key="3">
    <source>
        <dbReference type="EMBL" id="CAH2108854.1"/>
    </source>
</evidence>
<dbReference type="Proteomes" id="UP001153954">
    <property type="component" value="Unassembled WGS sequence"/>
</dbReference>
<dbReference type="CDD" id="cd00303">
    <property type="entry name" value="retropepsin_like"/>
    <property type="match status" value="1"/>
</dbReference>